<dbReference type="PANTHER" id="PTHR28533">
    <property type="entry name" value="PROTEIN PBN1"/>
    <property type="match status" value="1"/>
</dbReference>
<evidence type="ECO:0000256" key="6">
    <source>
        <dbReference type="ARBA" id="ARBA00022692"/>
    </source>
</evidence>
<keyword evidence="8 11" id="KW-1133">Transmembrane helix</keyword>
<dbReference type="InterPro" id="IPR042322">
    <property type="entry name" value="Pbn1"/>
</dbReference>
<comment type="subcellular location">
    <subcellularLocation>
        <location evidence="11">Endoplasmic reticulum membrane</location>
        <topology evidence="11">Single-pass membrane protein</topology>
    </subcellularLocation>
    <subcellularLocation>
        <location evidence="1">Endoplasmic reticulum membrane</location>
        <topology evidence="1">Single-pass type III membrane protein</topology>
    </subcellularLocation>
</comment>
<evidence type="ECO:0000256" key="2">
    <source>
        <dbReference type="ARBA" id="ARBA00004687"/>
    </source>
</evidence>
<sequence length="524" mass="58352">MKRRVTLVQEPGAAFDPKQAVLSFSSLQIRDLDSARQERITLSLDELPEELHDVLNKSRELHLRWATEQPFDAVAPFASRVSPGLHVHYTPLKSEQSSDALCTLLREVFGYEEEGQIGVDCTKPEEAFITPPLRLTKFKGSTSLQYYTRLPSLQHLVGFIRRSICHQRQGGTTCHQNADLLLTADSVDIEYDNNSHALVISGFWGSSPAEGWTEDIPAPAKGDKVEFGLLGAEPGIIPDELKMGGLLGVVGEDKKLKPTMFSFPSRHHPLPGYSKYSISFSQPTGLHPDLSISIPRSALQRPPAPKDSTCALHTYLTLPSSVFIDQYQVGTTDPLFLEEHNLAGLRAFSGETDLEAPDWAVERWGSAWLFELATPSSKSVDSTSNWTSTIPLHLRYLNPSESGYRSAIVPWPVVFWACTSEEDTEMGVNPFDRTDLGYDTLFGPRTLFYQLHPASNKLVEELDVPVLKLKEGEGLFQARYIELGTSVVIVLGFLWVLSRLARVVWATGLGANEVRRPEVHEKKE</sequence>
<protein>
    <recommendedName>
        <fullName evidence="4 11">Protein PBN1</fullName>
    </recommendedName>
</protein>
<dbReference type="InterPro" id="IPR013233">
    <property type="entry name" value="PIG-X/PBN1"/>
</dbReference>
<keyword evidence="5 11" id="KW-0337">GPI-anchor biosynthesis</keyword>
<evidence type="ECO:0000256" key="9">
    <source>
        <dbReference type="ARBA" id="ARBA00023136"/>
    </source>
</evidence>
<dbReference type="GO" id="GO:0006506">
    <property type="term" value="P:GPI anchor biosynthetic process"/>
    <property type="evidence" value="ECO:0007669"/>
    <property type="project" value="UniProtKB-KW"/>
</dbReference>
<dbReference type="Pfam" id="PF08320">
    <property type="entry name" value="PIG-X"/>
    <property type="match status" value="1"/>
</dbReference>
<evidence type="ECO:0000256" key="4">
    <source>
        <dbReference type="ARBA" id="ARBA00020410"/>
    </source>
</evidence>
<dbReference type="GO" id="GO:0005789">
    <property type="term" value="C:endoplasmic reticulum membrane"/>
    <property type="evidence" value="ECO:0007669"/>
    <property type="project" value="UniProtKB-SubCell"/>
</dbReference>
<evidence type="ECO:0000256" key="7">
    <source>
        <dbReference type="ARBA" id="ARBA00022824"/>
    </source>
</evidence>
<accession>A0A9W9PBB2</accession>
<dbReference type="OrthoDB" id="5546453at2759"/>
<evidence type="ECO:0000256" key="3">
    <source>
        <dbReference type="ARBA" id="ARBA00010345"/>
    </source>
</evidence>
<dbReference type="Proteomes" id="UP001147733">
    <property type="component" value="Unassembled WGS sequence"/>
</dbReference>
<dbReference type="GO" id="GO:1990529">
    <property type="term" value="C:glycosylphosphatidylinositol-mannosyltransferase I complex"/>
    <property type="evidence" value="ECO:0007669"/>
    <property type="project" value="TreeGrafter"/>
</dbReference>
<keyword evidence="13" id="KW-1185">Reference proteome</keyword>
<evidence type="ECO:0000256" key="1">
    <source>
        <dbReference type="ARBA" id="ARBA00004643"/>
    </source>
</evidence>
<evidence type="ECO:0000256" key="5">
    <source>
        <dbReference type="ARBA" id="ARBA00022502"/>
    </source>
</evidence>
<proteinExistence type="inferred from homology"/>
<reference evidence="12" key="2">
    <citation type="journal article" date="2023" name="IMA Fungus">
        <title>Comparative genomic study of the Penicillium genus elucidates a diverse pangenome and 15 lateral gene transfer events.</title>
        <authorList>
            <person name="Petersen C."/>
            <person name="Sorensen T."/>
            <person name="Nielsen M.R."/>
            <person name="Sondergaard T.E."/>
            <person name="Sorensen J.L."/>
            <person name="Fitzpatrick D.A."/>
            <person name="Frisvad J.C."/>
            <person name="Nielsen K.L."/>
        </authorList>
    </citation>
    <scope>NUCLEOTIDE SEQUENCE</scope>
    <source>
        <strain evidence="12">IBT 23319</strain>
    </source>
</reference>
<dbReference type="SMART" id="SM00780">
    <property type="entry name" value="PIG-X"/>
    <property type="match status" value="1"/>
</dbReference>
<organism evidence="12 13">
    <name type="scientific">Penicillium citrinum</name>
    <dbReference type="NCBI Taxonomy" id="5077"/>
    <lineage>
        <taxon>Eukaryota</taxon>
        <taxon>Fungi</taxon>
        <taxon>Dikarya</taxon>
        <taxon>Ascomycota</taxon>
        <taxon>Pezizomycotina</taxon>
        <taxon>Eurotiomycetes</taxon>
        <taxon>Eurotiomycetidae</taxon>
        <taxon>Eurotiales</taxon>
        <taxon>Aspergillaceae</taxon>
        <taxon>Penicillium</taxon>
    </lineage>
</organism>
<comment type="pathway">
    <text evidence="2 11">Glycolipid biosynthesis; glycosylphosphatidylinositol-anchor biosynthesis.</text>
</comment>
<comment type="similarity">
    <text evidence="3 11">Belongs to the PIGX family.</text>
</comment>
<reference evidence="12" key="1">
    <citation type="submission" date="2022-11" db="EMBL/GenBank/DDBJ databases">
        <authorList>
            <person name="Petersen C."/>
        </authorList>
    </citation>
    <scope>NUCLEOTIDE SEQUENCE</scope>
    <source>
        <strain evidence="12">IBT 23319</strain>
    </source>
</reference>
<dbReference type="GeneID" id="81381046"/>
<evidence type="ECO:0000256" key="11">
    <source>
        <dbReference type="RuleBase" id="RU366056"/>
    </source>
</evidence>
<name>A0A9W9PBB2_PENCI</name>
<dbReference type="GO" id="GO:0000030">
    <property type="term" value="F:mannosyltransferase activity"/>
    <property type="evidence" value="ECO:0007669"/>
    <property type="project" value="TreeGrafter"/>
</dbReference>
<evidence type="ECO:0000256" key="8">
    <source>
        <dbReference type="ARBA" id="ARBA00022989"/>
    </source>
</evidence>
<keyword evidence="10" id="KW-0325">Glycoprotein</keyword>
<gene>
    <name evidence="12" type="ORF">N7469_002959</name>
</gene>
<dbReference type="PANTHER" id="PTHR28533:SF1">
    <property type="entry name" value="PROTEIN PBN1"/>
    <property type="match status" value="1"/>
</dbReference>
<comment type="function">
    <text evidence="11">Required for proper folding and/or the stability of a subset of proteins in the endoplasmic reticulum. Component of glycosylphosphatidylinositol-mannosyltransferase 1 which transfers the first of the 4 mannoses in the GPI-anchor precursors during GPI-anchor biosynthesis. Probably acts by stabilizing the mannosyltransferase GPI14.</text>
</comment>
<feature type="transmembrane region" description="Helical" evidence="11">
    <location>
        <begin position="480"/>
        <end position="497"/>
    </location>
</feature>
<dbReference type="AlphaFoldDB" id="A0A9W9PBB2"/>
<evidence type="ECO:0000256" key="10">
    <source>
        <dbReference type="ARBA" id="ARBA00023180"/>
    </source>
</evidence>
<dbReference type="RefSeq" id="XP_056504373.1">
    <property type="nucleotide sequence ID" value="XM_056641879.1"/>
</dbReference>
<keyword evidence="7 11" id="KW-0256">Endoplasmic reticulum</keyword>
<comment type="caution">
    <text evidence="12">The sequence shown here is derived from an EMBL/GenBank/DDBJ whole genome shotgun (WGS) entry which is preliminary data.</text>
</comment>
<evidence type="ECO:0000313" key="12">
    <source>
        <dbReference type="EMBL" id="KAJ5241368.1"/>
    </source>
</evidence>
<dbReference type="EMBL" id="JAPQKT010000002">
    <property type="protein sequence ID" value="KAJ5241368.1"/>
    <property type="molecule type" value="Genomic_DNA"/>
</dbReference>
<evidence type="ECO:0000313" key="13">
    <source>
        <dbReference type="Proteomes" id="UP001147733"/>
    </source>
</evidence>
<keyword evidence="6 11" id="KW-0812">Transmembrane</keyword>
<keyword evidence="9 11" id="KW-0472">Membrane</keyword>